<evidence type="ECO:0000313" key="6">
    <source>
        <dbReference type="EMBL" id="GMK45581.1"/>
    </source>
</evidence>
<name>A0ABQ6NKG9_9BACL</name>
<comment type="similarity">
    <text evidence="2 5">Belongs to the trans-sulfuration enzymes family.</text>
</comment>
<evidence type="ECO:0000313" key="7">
    <source>
        <dbReference type="Proteomes" id="UP001285921"/>
    </source>
</evidence>
<proteinExistence type="inferred from homology"/>
<dbReference type="InterPro" id="IPR000277">
    <property type="entry name" value="Cys/Met-Metab_PyrdxlP-dep_enz"/>
</dbReference>
<dbReference type="Proteomes" id="UP001285921">
    <property type="component" value="Unassembled WGS sequence"/>
</dbReference>
<evidence type="ECO:0000256" key="3">
    <source>
        <dbReference type="ARBA" id="ARBA00022679"/>
    </source>
</evidence>
<dbReference type="Gene3D" id="3.40.640.10">
    <property type="entry name" value="Type I PLP-dependent aspartate aminotransferase-like (Major domain)"/>
    <property type="match status" value="1"/>
</dbReference>
<reference evidence="6 7" key="1">
    <citation type="submission" date="2023-05" db="EMBL/GenBank/DDBJ databases">
        <title>Draft genome of Paenibacillus sp. CCS26.</title>
        <authorList>
            <person name="Akita H."/>
            <person name="Shinto Y."/>
            <person name="Kimura Z."/>
        </authorList>
    </citation>
    <scope>NUCLEOTIDE SEQUENCE [LARGE SCALE GENOMIC DNA]</scope>
    <source>
        <strain evidence="6 7">CCS26</strain>
    </source>
</reference>
<keyword evidence="7" id="KW-1185">Reference proteome</keyword>
<accession>A0ABQ6NKG9</accession>
<dbReference type="SUPFAM" id="SSF53383">
    <property type="entry name" value="PLP-dependent transferases"/>
    <property type="match status" value="1"/>
</dbReference>
<dbReference type="CDD" id="cd00614">
    <property type="entry name" value="CGS_like"/>
    <property type="match status" value="1"/>
</dbReference>
<dbReference type="EMBL" id="BTCL01000008">
    <property type="protein sequence ID" value="GMK45581.1"/>
    <property type="molecule type" value="Genomic_DNA"/>
</dbReference>
<evidence type="ECO:0000256" key="1">
    <source>
        <dbReference type="ARBA" id="ARBA00001933"/>
    </source>
</evidence>
<organism evidence="6 7">
    <name type="scientific">Paenibacillus glycanilyticus</name>
    <dbReference type="NCBI Taxonomy" id="126569"/>
    <lineage>
        <taxon>Bacteria</taxon>
        <taxon>Bacillati</taxon>
        <taxon>Bacillota</taxon>
        <taxon>Bacilli</taxon>
        <taxon>Bacillales</taxon>
        <taxon>Paenibacillaceae</taxon>
        <taxon>Paenibacillus</taxon>
    </lineage>
</organism>
<dbReference type="InterPro" id="IPR015421">
    <property type="entry name" value="PyrdxlP-dep_Trfase_major"/>
</dbReference>
<dbReference type="PANTHER" id="PTHR43797">
    <property type="entry name" value="HOMOCYSTEINE/CYSTEINE SYNTHASE"/>
    <property type="match status" value="1"/>
</dbReference>
<evidence type="ECO:0000256" key="5">
    <source>
        <dbReference type="RuleBase" id="RU362118"/>
    </source>
</evidence>
<protein>
    <submittedName>
        <fullName evidence="6">O-acetylhomoserine aminocarboxypropyltransferase</fullName>
    </submittedName>
</protein>
<evidence type="ECO:0000256" key="4">
    <source>
        <dbReference type="ARBA" id="ARBA00022898"/>
    </source>
</evidence>
<dbReference type="InterPro" id="IPR054542">
    <property type="entry name" value="Cys_met_metab_PP"/>
</dbReference>
<comment type="cofactor">
    <cofactor evidence="1 5">
        <name>pyridoxal 5'-phosphate</name>
        <dbReference type="ChEBI" id="CHEBI:597326"/>
    </cofactor>
</comment>
<dbReference type="PROSITE" id="PS00868">
    <property type="entry name" value="CYS_MET_METAB_PP"/>
    <property type="match status" value="1"/>
</dbReference>
<dbReference type="RefSeq" id="WP_317980255.1">
    <property type="nucleotide sequence ID" value="NZ_BTCL01000008.1"/>
</dbReference>
<keyword evidence="3" id="KW-0808">Transferase</keyword>
<dbReference type="Pfam" id="PF01053">
    <property type="entry name" value="Cys_Met_Meta_PP"/>
    <property type="match status" value="1"/>
</dbReference>
<dbReference type="NCBIfam" id="TIGR01326">
    <property type="entry name" value="OAH_OAS_sulfhy"/>
    <property type="match status" value="1"/>
</dbReference>
<sequence length="433" mass="46444">MTNQEQNKRSLDTLAVHGGQEIDPTTFARAVPIYQTTSYGFRDTDHAANLFSLQEFGNIYTRLMNPTTDVFEKRIAELEGAPAALAVASGQAAITYSIMNIAGAGDEIVSATSLYGGTYNLFSTTLPKLGIQVKFVDPSNPENFRAAITERTKALYAETVGNPKGDILDIEAVAAIAHENGIPLIVDNTFPSPYLLRPIEHGADIVVHSATKFIGGHGTSIGGVIVDGGRFDWKESGKFPGLTTPDPSYHGVVYTDAVGPIAYIIKARVQLLRDMGAALSPFNSFLLLQGLETLHLRMERHSSNALKVAQFLESHESVEWVSYPGLESHPSYELAKKYLPDGQGAILTFGIKGGIDAGKKVINSVKLFSHLANVGDSKSLIIHPASTTHQQLSATEQEAAGVTAGLIRLSIGTEGIKDILADLDQALRASQSN</sequence>
<gene>
    <name evidence="6" type="ORF">PghCCS26_27090</name>
</gene>
<evidence type="ECO:0000256" key="2">
    <source>
        <dbReference type="ARBA" id="ARBA00009077"/>
    </source>
</evidence>
<dbReference type="InterPro" id="IPR015424">
    <property type="entry name" value="PyrdxlP-dep_Trfase"/>
</dbReference>
<dbReference type="Gene3D" id="3.90.1150.10">
    <property type="entry name" value="Aspartate Aminotransferase, domain 1"/>
    <property type="match status" value="1"/>
</dbReference>
<keyword evidence="4 5" id="KW-0663">Pyridoxal phosphate</keyword>
<dbReference type="PANTHER" id="PTHR43797:SF2">
    <property type="entry name" value="HOMOCYSTEINE_CYSTEINE SYNTHASE"/>
    <property type="match status" value="1"/>
</dbReference>
<dbReference type="PIRSF" id="PIRSF001434">
    <property type="entry name" value="CGS"/>
    <property type="match status" value="1"/>
</dbReference>
<dbReference type="NCBIfam" id="NF006096">
    <property type="entry name" value="PRK08248.1"/>
    <property type="match status" value="1"/>
</dbReference>
<dbReference type="InterPro" id="IPR015422">
    <property type="entry name" value="PyrdxlP-dep_Trfase_small"/>
</dbReference>
<dbReference type="InterPro" id="IPR006235">
    <property type="entry name" value="OAc-hSer/O-AcSer_sulfhydrylase"/>
</dbReference>
<comment type="caution">
    <text evidence="6">The sequence shown here is derived from an EMBL/GenBank/DDBJ whole genome shotgun (WGS) entry which is preliminary data.</text>
</comment>